<protein>
    <submittedName>
        <fullName evidence="3">Large Ala/Glu-rich protein</fullName>
    </submittedName>
</protein>
<keyword evidence="1" id="KW-0175">Coiled coil</keyword>
<evidence type="ECO:0000313" key="3">
    <source>
        <dbReference type="EMBL" id="OSG93559.1"/>
    </source>
</evidence>
<gene>
    <name evidence="3" type="ORF">AD0028_1524</name>
</gene>
<dbReference type="EMBL" id="LNKF01000007">
    <property type="protein sequence ID" value="OSG93559.1"/>
    <property type="molecule type" value="Genomic_DNA"/>
</dbReference>
<name>A0A1X2ZGL8_BIFAD</name>
<organism evidence="3 4">
    <name type="scientific">Bifidobacterium adolescentis</name>
    <dbReference type="NCBI Taxonomy" id="1680"/>
    <lineage>
        <taxon>Bacteria</taxon>
        <taxon>Bacillati</taxon>
        <taxon>Actinomycetota</taxon>
        <taxon>Actinomycetes</taxon>
        <taxon>Bifidobacteriales</taxon>
        <taxon>Bifidobacteriaceae</taxon>
        <taxon>Bifidobacterium</taxon>
    </lineage>
</organism>
<sequence>MDDETIAMDITGKDLERQARAVAAPAPHRTLRPALNGYRREDVDQALAAADKRTADLERDNAALSAVCENTRALVEDLQRRLGATEERRRAAERERDGYRGQLENPWRTVGEAGENLVKAARAQADRIRADAAGEADSMRADAAKAVEDAKAEAERIRADAERSAEEVRAKAAKAMDEAHAEAERTRKALHGELAAHDKAMTEREAAADKAVRDAKATVAKAYGLVKGVLDAFDEA</sequence>
<dbReference type="Proteomes" id="UP000193664">
    <property type="component" value="Unassembled WGS sequence"/>
</dbReference>
<reference evidence="3 4" key="1">
    <citation type="journal article" date="2016" name="Sci. Rep.">
        <title>Evaluation of genetic diversity among strains of the human gut commensal Bifidobacterium adolescentis.</title>
        <authorList>
            <person name="Duranti S."/>
            <person name="Milani C."/>
            <person name="Lugli G.A."/>
            <person name="Mancabelli L."/>
            <person name="Turroni F."/>
            <person name="Ferrario C."/>
            <person name="Mangifesta M."/>
            <person name="Viappiani A."/>
            <person name="Sanchez B."/>
            <person name="Margolles A."/>
            <person name="van Sinderen D."/>
            <person name="Ventura M."/>
        </authorList>
    </citation>
    <scope>NUCLEOTIDE SEQUENCE [LARGE SCALE GENOMIC DNA]</scope>
    <source>
        <strain evidence="3 4">AD2-8</strain>
    </source>
</reference>
<evidence type="ECO:0000313" key="4">
    <source>
        <dbReference type="Proteomes" id="UP000193664"/>
    </source>
</evidence>
<evidence type="ECO:0000256" key="2">
    <source>
        <dbReference type="SAM" id="MobiDB-lite"/>
    </source>
</evidence>
<feature type="region of interest" description="Disordered" evidence="2">
    <location>
        <begin position="158"/>
        <end position="185"/>
    </location>
</feature>
<dbReference type="SUPFAM" id="SSF58113">
    <property type="entry name" value="Apolipoprotein A-I"/>
    <property type="match status" value="1"/>
</dbReference>
<accession>A0A1X2ZGL8</accession>
<feature type="coiled-coil region" evidence="1">
    <location>
        <begin position="40"/>
        <end position="102"/>
    </location>
</feature>
<dbReference type="RefSeq" id="WP_085408546.1">
    <property type="nucleotide sequence ID" value="NZ_JBCOQX010000142.1"/>
</dbReference>
<evidence type="ECO:0000256" key="1">
    <source>
        <dbReference type="SAM" id="Coils"/>
    </source>
</evidence>
<dbReference type="AlphaFoldDB" id="A0A1X2ZGL8"/>
<proteinExistence type="predicted"/>
<comment type="caution">
    <text evidence="3">The sequence shown here is derived from an EMBL/GenBank/DDBJ whole genome shotgun (WGS) entry which is preliminary data.</text>
</comment>